<keyword evidence="1" id="KW-0862">Zinc</keyword>
<dbReference type="SMART" id="SM00343">
    <property type="entry name" value="ZnF_C2HC"/>
    <property type="match status" value="2"/>
</dbReference>
<dbReference type="Gene3D" id="3.30.70.330">
    <property type="match status" value="1"/>
</dbReference>
<feature type="domain" description="CCHC-type" evidence="5">
    <location>
        <begin position="126"/>
        <end position="140"/>
    </location>
</feature>
<dbReference type="OMA" id="HGPLNCK"/>
<feature type="compositionally biased region" description="Basic residues" evidence="3">
    <location>
        <begin position="186"/>
        <end position="203"/>
    </location>
</feature>
<dbReference type="InterPro" id="IPR000504">
    <property type="entry name" value="RRM_dom"/>
</dbReference>
<dbReference type="OrthoDB" id="606605at2759"/>
<dbReference type="EMBL" id="LDAU01000138">
    <property type="protein sequence ID" value="KRX03294.1"/>
    <property type="molecule type" value="Genomic_DNA"/>
</dbReference>
<feature type="compositionally biased region" description="Basic residues" evidence="3">
    <location>
        <begin position="146"/>
        <end position="157"/>
    </location>
</feature>
<name>A0A0V0QM22_PSEPJ</name>
<dbReference type="InterPro" id="IPR012677">
    <property type="entry name" value="Nucleotide-bd_a/b_plait_sf"/>
</dbReference>
<keyword evidence="2" id="KW-0694">RNA-binding</keyword>
<feature type="region of interest" description="Disordered" evidence="3">
    <location>
        <begin position="134"/>
        <end position="256"/>
    </location>
</feature>
<dbReference type="PROSITE" id="PS50102">
    <property type="entry name" value="RRM"/>
    <property type="match status" value="1"/>
</dbReference>
<evidence type="ECO:0000313" key="6">
    <source>
        <dbReference type="EMBL" id="KRX03294.1"/>
    </source>
</evidence>
<dbReference type="PROSITE" id="PS50158">
    <property type="entry name" value="ZF_CCHC"/>
    <property type="match status" value="2"/>
</dbReference>
<dbReference type="InterPro" id="IPR036875">
    <property type="entry name" value="Znf_CCHC_sf"/>
</dbReference>
<evidence type="ECO:0000259" key="4">
    <source>
        <dbReference type="PROSITE" id="PS50102"/>
    </source>
</evidence>
<evidence type="ECO:0000256" key="2">
    <source>
        <dbReference type="PROSITE-ProRule" id="PRU00176"/>
    </source>
</evidence>
<gene>
    <name evidence="6" type="ORF">PPERSA_09202</name>
</gene>
<dbReference type="InParanoid" id="A0A0V0QM22"/>
<evidence type="ECO:0000256" key="3">
    <source>
        <dbReference type="SAM" id="MobiDB-lite"/>
    </source>
</evidence>
<evidence type="ECO:0000256" key="1">
    <source>
        <dbReference type="PROSITE-ProRule" id="PRU00047"/>
    </source>
</evidence>
<comment type="caution">
    <text evidence="6">The sequence shown here is derived from an EMBL/GenBank/DDBJ whole genome shotgun (WGS) entry which is preliminary data.</text>
</comment>
<dbReference type="GO" id="GO:0003723">
    <property type="term" value="F:RNA binding"/>
    <property type="evidence" value="ECO:0007669"/>
    <property type="project" value="UniProtKB-UniRule"/>
</dbReference>
<feature type="region of interest" description="Disordered" evidence="3">
    <location>
        <begin position="73"/>
        <end position="96"/>
    </location>
</feature>
<dbReference type="InterPro" id="IPR035979">
    <property type="entry name" value="RBD_domain_sf"/>
</dbReference>
<proteinExistence type="predicted"/>
<dbReference type="Pfam" id="PF00076">
    <property type="entry name" value="RRM_1"/>
    <property type="match status" value="1"/>
</dbReference>
<dbReference type="Proteomes" id="UP000054937">
    <property type="component" value="Unassembled WGS sequence"/>
</dbReference>
<protein>
    <submittedName>
        <fullName evidence="6">Zinc finger, CCHC-type</fullName>
    </submittedName>
</protein>
<feature type="compositionally biased region" description="Low complexity" evidence="3">
    <location>
        <begin position="206"/>
        <end position="228"/>
    </location>
</feature>
<keyword evidence="7" id="KW-1185">Reference proteome</keyword>
<dbReference type="GO" id="GO:0008270">
    <property type="term" value="F:zinc ion binding"/>
    <property type="evidence" value="ECO:0007669"/>
    <property type="project" value="UniProtKB-KW"/>
</dbReference>
<dbReference type="InterPro" id="IPR001878">
    <property type="entry name" value="Znf_CCHC"/>
</dbReference>
<feature type="domain" description="CCHC-type" evidence="5">
    <location>
        <begin position="105"/>
        <end position="120"/>
    </location>
</feature>
<feature type="compositionally biased region" description="Low complexity" evidence="3">
    <location>
        <begin position="158"/>
        <end position="185"/>
    </location>
</feature>
<dbReference type="PANTHER" id="PTHR48038:SF2">
    <property type="entry name" value="OS02G0536400 PROTEIN"/>
    <property type="match status" value="1"/>
</dbReference>
<keyword evidence="1" id="KW-0479">Metal-binding</keyword>
<evidence type="ECO:0000313" key="7">
    <source>
        <dbReference type="Proteomes" id="UP000054937"/>
    </source>
</evidence>
<accession>A0A0V0QM22</accession>
<feature type="compositionally biased region" description="Basic residues" evidence="3">
    <location>
        <begin position="236"/>
        <end position="256"/>
    </location>
</feature>
<dbReference type="SMART" id="SM00360">
    <property type="entry name" value="RRM"/>
    <property type="match status" value="1"/>
</dbReference>
<dbReference type="Gene3D" id="4.10.60.10">
    <property type="entry name" value="Zinc finger, CCHC-type"/>
    <property type="match status" value="2"/>
</dbReference>
<evidence type="ECO:0000259" key="5">
    <source>
        <dbReference type="PROSITE" id="PS50158"/>
    </source>
</evidence>
<feature type="domain" description="RRM" evidence="4">
    <location>
        <begin position="4"/>
        <end position="76"/>
    </location>
</feature>
<organism evidence="6 7">
    <name type="scientific">Pseudocohnilembus persalinus</name>
    <name type="common">Ciliate</name>
    <dbReference type="NCBI Taxonomy" id="266149"/>
    <lineage>
        <taxon>Eukaryota</taxon>
        <taxon>Sar</taxon>
        <taxon>Alveolata</taxon>
        <taxon>Ciliophora</taxon>
        <taxon>Intramacronucleata</taxon>
        <taxon>Oligohymenophorea</taxon>
        <taxon>Scuticociliatia</taxon>
        <taxon>Philasterida</taxon>
        <taxon>Pseudocohnilembidae</taxon>
        <taxon>Pseudocohnilembus</taxon>
    </lineage>
</organism>
<dbReference type="SUPFAM" id="SSF57756">
    <property type="entry name" value="Retrovirus zinc finger-like domains"/>
    <property type="match status" value="1"/>
</dbReference>
<dbReference type="Pfam" id="PF00098">
    <property type="entry name" value="zf-CCHC"/>
    <property type="match status" value="2"/>
</dbReference>
<dbReference type="CDD" id="cd00590">
    <property type="entry name" value="RRM_SF"/>
    <property type="match status" value="1"/>
</dbReference>
<dbReference type="AlphaFoldDB" id="A0A0V0QM22"/>
<keyword evidence="1" id="KW-0863">Zinc-finger</keyword>
<sequence length="256" mass="29816">MSSSSIFIGKLSSRMRTYELEDEFKRFGKIRDIEFKKDRGFAFIEYYSSDAAKEAIRKMDDRKIQGARIIVEQKGRDRRSSVGRRDRERDRDDYRMKGPQRSDVCYNCQGRGHWANECKNGDWRNKCYRCGKEGHHKRDCEMSRSPSRRRYRSRYSRSRSYSSRSRSYSSSYSSRSGSSDSSSSRSRSRSRSRHRSKKNRSKSRSTDSSRSYSKSGSSSSSRSNSRSSSKSDSRSKSKSMSKSHSRSRSKSNSKSK</sequence>
<dbReference type="SUPFAM" id="SSF54928">
    <property type="entry name" value="RNA-binding domain, RBD"/>
    <property type="match status" value="1"/>
</dbReference>
<reference evidence="6 7" key="1">
    <citation type="journal article" date="2015" name="Sci. Rep.">
        <title>Genome of the facultative scuticociliatosis pathogen Pseudocohnilembus persalinus provides insight into its virulence through horizontal gene transfer.</title>
        <authorList>
            <person name="Xiong J."/>
            <person name="Wang G."/>
            <person name="Cheng J."/>
            <person name="Tian M."/>
            <person name="Pan X."/>
            <person name="Warren A."/>
            <person name="Jiang C."/>
            <person name="Yuan D."/>
            <person name="Miao W."/>
        </authorList>
    </citation>
    <scope>NUCLEOTIDE SEQUENCE [LARGE SCALE GENOMIC DNA]</scope>
    <source>
        <strain evidence="6">36N120E</strain>
    </source>
</reference>
<dbReference type="PANTHER" id="PTHR48038">
    <property type="entry name" value="RIBONUCLEOPROTEIN RB97D"/>
    <property type="match status" value="1"/>
</dbReference>